<feature type="domain" description="Histidine kinase" evidence="12">
    <location>
        <begin position="480"/>
        <end position="707"/>
    </location>
</feature>
<reference evidence="13 14" key="1">
    <citation type="submission" date="2016-10" db="EMBL/GenBank/DDBJ databases">
        <authorList>
            <person name="de Groot N.N."/>
        </authorList>
    </citation>
    <scope>NUCLEOTIDE SEQUENCE [LARGE SCALE GENOMIC DNA]</scope>
    <source>
        <strain evidence="13 14">DSM 18979</strain>
    </source>
</reference>
<dbReference type="Gene3D" id="3.30.565.10">
    <property type="entry name" value="Histidine kinase-like ATPase, C-terminal domain"/>
    <property type="match status" value="1"/>
</dbReference>
<dbReference type="Pfam" id="PF07695">
    <property type="entry name" value="7TMR-DISM_7TM"/>
    <property type="match status" value="1"/>
</dbReference>
<evidence type="ECO:0000256" key="2">
    <source>
        <dbReference type="ARBA" id="ARBA00004370"/>
    </source>
</evidence>
<dbReference type="InterPro" id="IPR003594">
    <property type="entry name" value="HATPase_dom"/>
</dbReference>
<dbReference type="InterPro" id="IPR005467">
    <property type="entry name" value="His_kinase_dom"/>
</dbReference>
<keyword evidence="10" id="KW-1133">Transmembrane helix</keyword>
<feature type="transmembrane region" description="Helical" evidence="10">
    <location>
        <begin position="401"/>
        <end position="418"/>
    </location>
</feature>
<dbReference type="SMART" id="SM00387">
    <property type="entry name" value="HATPase_c"/>
    <property type="match status" value="1"/>
</dbReference>
<dbReference type="InterPro" id="IPR008979">
    <property type="entry name" value="Galactose-bd-like_sf"/>
</dbReference>
<evidence type="ECO:0000256" key="1">
    <source>
        <dbReference type="ARBA" id="ARBA00000085"/>
    </source>
</evidence>
<keyword evidence="14" id="KW-1185">Reference proteome</keyword>
<feature type="signal peptide" evidence="11">
    <location>
        <begin position="1"/>
        <end position="22"/>
    </location>
</feature>
<keyword evidence="10" id="KW-0812">Transmembrane</keyword>
<dbReference type="CDD" id="cd00075">
    <property type="entry name" value="HATPase"/>
    <property type="match status" value="1"/>
</dbReference>
<dbReference type="AlphaFoldDB" id="A0A1I0CEB0"/>
<keyword evidence="4" id="KW-0597">Phosphoprotein</keyword>
<evidence type="ECO:0000313" key="13">
    <source>
        <dbReference type="EMBL" id="SET17923.1"/>
    </source>
</evidence>
<keyword evidence="7" id="KW-0902">Two-component regulatory system</keyword>
<evidence type="ECO:0000259" key="12">
    <source>
        <dbReference type="PROSITE" id="PS50109"/>
    </source>
</evidence>
<dbReference type="InterPro" id="IPR050736">
    <property type="entry name" value="Sensor_HK_Regulatory"/>
</dbReference>
<dbReference type="Pfam" id="PF00512">
    <property type="entry name" value="HisKA"/>
    <property type="match status" value="1"/>
</dbReference>
<evidence type="ECO:0000256" key="10">
    <source>
        <dbReference type="SAM" id="Phobius"/>
    </source>
</evidence>
<dbReference type="PANTHER" id="PTHR43711:SF1">
    <property type="entry name" value="HISTIDINE KINASE 1"/>
    <property type="match status" value="1"/>
</dbReference>
<keyword evidence="5" id="KW-0808">Transferase</keyword>
<dbReference type="FunFam" id="1.10.287.130:FF:000001">
    <property type="entry name" value="Two-component sensor histidine kinase"/>
    <property type="match status" value="1"/>
</dbReference>
<evidence type="ECO:0000256" key="6">
    <source>
        <dbReference type="ARBA" id="ARBA00022777"/>
    </source>
</evidence>
<dbReference type="Gene3D" id="2.60.120.260">
    <property type="entry name" value="Galactose-binding domain-like"/>
    <property type="match status" value="1"/>
</dbReference>
<dbReference type="PANTHER" id="PTHR43711">
    <property type="entry name" value="TWO-COMPONENT HISTIDINE KINASE"/>
    <property type="match status" value="1"/>
</dbReference>
<feature type="transmembrane region" description="Helical" evidence="10">
    <location>
        <begin position="208"/>
        <end position="231"/>
    </location>
</feature>
<feature type="transmembrane region" description="Helical" evidence="10">
    <location>
        <begin position="277"/>
        <end position="295"/>
    </location>
</feature>
<feature type="chain" id="PRO_5011680762" description="histidine kinase" evidence="11">
    <location>
        <begin position="23"/>
        <end position="721"/>
    </location>
</feature>
<dbReference type="GO" id="GO:0000155">
    <property type="term" value="F:phosphorelay sensor kinase activity"/>
    <property type="evidence" value="ECO:0007669"/>
    <property type="project" value="InterPro"/>
</dbReference>
<dbReference type="SUPFAM" id="SSF55874">
    <property type="entry name" value="ATPase domain of HSP90 chaperone/DNA topoisomerase II/histidine kinase"/>
    <property type="match status" value="1"/>
</dbReference>
<evidence type="ECO:0000256" key="8">
    <source>
        <dbReference type="ARBA" id="ARBA00023136"/>
    </source>
</evidence>
<dbReference type="InterPro" id="IPR036097">
    <property type="entry name" value="HisK_dim/P_sf"/>
</dbReference>
<feature type="transmembrane region" description="Helical" evidence="10">
    <location>
        <begin position="332"/>
        <end position="349"/>
    </location>
</feature>
<dbReference type="InterPro" id="IPR036890">
    <property type="entry name" value="HATPase_C_sf"/>
</dbReference>
<dbReference type="PRINTS" id="PR00344">
    <property type="entry name" value="BCTRLSENSOR"/>
</dbReference>
<dbReference type="RefSeq" id="WP_090442006.1">
    <property type="nucleotide sequence ID" value="NZ_FOHU01000005.1"/>
</dbReference>
<dbReference type="InterPro" id="IPR003661">
    <property type="entry name" value="HisK_dim/P_dom"/>
</dbReference>
<accession>A0A1I0CEB0</accession>
<dbReference type="SUPFAM" id="SSF47384">
    <property type="entry name" value="Homodimeric domain of signal transducing histidine kinase"/>
    <property type="match status" value="1"/>
</dbReference>
<proteinExistence type="predicted"/>
<name>A0A1I0CEB0_9FIRM</name>
<comment type="catalytic activity">
    <reaction evidence="1">
        <text>ATP + protein L-histidine = ADP + protein N-phospho-L-histidine.</text>
        <dbReference type="EC" id="2.7.13.3"/>
    </reaction>
</comment>
<feature type="transmembrane region" description="Helical" evidence="10">
    <location>
        <begin position="307"/>
        <end position="326"/>
    </location>
</feature>
<keyword evidence="8 10" id="KW-0472">Membrane</keyword>
<dbReference type="FunFam" id="3.30.565.10:FF:000006">
    <property type="entry name" value="Sensor histidine kinase WalK"/>
    <property type="match status" value="1"/>
</dbReference>
<evidence type="ECO:0000313" key="14">
    <source>
        <dbReference type="Proteomes" id="UP000199568"/>
    </source>
</evidence>
<sequence>MSRKLIKTFIILSICSFLFLSACTSSDLISMDSPKAIDGELDLTGWDWEKDGILSLDGQWEFYWQALFTPEDFNASYTPPEKELIMLPRAWNKLVIDEGELSGDGYATYRLVIHHPEDEILGIKVPRIFTSYYLWANGELIASAGKVDIDRTQMVPQYLPQVKYITPETDSIELVLQVANFRHRSGGLLESIQLGTASQISEMRMRNLALELFLFGSLFIIGFYHLALFIFRTKDKSTLYFGIYSLLLSTRTLLVGEIFFIHIFPSFNWEIAHKMQTLAYYLGLPLLYLFLDATFPNDIPKKSNSFIQIVASGFALLVLLTPVRVFSQFNPLYQIFSIYGFAYTIYIIVRVCNRKREGSYLIGIGVIFLILFTLNDIIFLSILLADADNHFLRNYITRGNLSSWGLLIFVFTQSLVVAKKFSKSFSNVELLSMQLQQVNVSLEEKVRERTHALETSREELKEAYQAVSRSEKSLKDLAQNVSHDLRTPLSAIKGYVNAILDGVVKEPQQQKKYLKRVTDKVNHLNHMVEELLDLSQLQSRQLKLMFTEVPVKLLVENIKERYSLDMMNEHVQFNVNDPPNWQNTNDAGMSLHVIVDWEKLERIFTNLLTNALKHTSDGDTIQISFDFTNEQRDLIVKVSDTGTGIPKEDLPHIFDRFYKVSKARQTNSSGLGLAIVKEIVDYHGGKVWVESKVDKGSDFFFTLPIYRMKLDSEEIAVSLEL</sequence>
<dbReference type="EMBL" id="FOHU01000005">
    <property type="protein sequence ID" value="SET17923.1"/>
    <property type="molecule type" value="Genomic_DNA"/>
</dbReference>
<dbReference type="OrthoDB" id="9809348at2"/>
<dbReference type="Pfam" id="PF02518">
    <property type="entry name" value="HATPase_c"/>
    <property type="match status" value="1"/>
</dbReference>
<feature type="transmembrane region" description="Helical" evidence="10">
    <location>
        <begin position="243"/>
        <end position="265"/>
    </location>
</feature>
<dbReference type="InterPro" id="IPR004358">
    <property type="entry name" value="Sig_transdc_His_kin-like_C"/>
</dbReference>
<evidence type="ECO:0000256" key="7">
    <source>
        <dbReference type="ARBA" id="ARBA00023012"/>
    </source>
</evidence>
<gene>
    <name evidence="13" type="ORF">SAMN05660297_01625</name>
</gene>
<dbReference type="SUPFAM" id="SSF49785">
    <property type="entry name" value="Galactose-binding domain-like"/>
    <property type="match status" value="1"/>
</dbReference>
<dbReference type="STRING" id="426128.SAMN05660297_01625"/>
<organism evidence="13 14">
    <name type="scientific">Natronincola peptidivorans</name>
    <dbReference type="NCBI Taxonomy" id="426128"/>
    <lineage>
        <taxon>Bacteria</taxon>
        <taxon>Bacillati</taxon>
        <taxon>Bacillota</taxon>
        <taxon>Clostridia</taxon>
        <taxon>Peptostreptococcales</taxon>
        <taxon>Natronincolaceae</taxon>
        <taxon>Natronincola</taxon>
    </lineage>
</organism>
<keyword evidence="9" id="KW-0175">Coiled coil</keyword>
<dbReference type="Gene3D" id="1.10.287.130">
    <property type="match status" value="1"/>
</dbReference>
<protein>
    <recommendedName>
        <fullName evidence="3">histidine kinase</fullName>
        <ecNumber evidence="3">2.7.13.3</ecNumber>
    </recommendedName>
</protein>
<dbReference type="Proteomes" id="UP000199568">
    <property type="component" value="Unassembled WGS sequence"/>
</dbReference>
<evidence type="ECO:0000256" key="5">
    <source>
        <dbReference type="ARBA" id="ARBA00022679"/>
    </source>
</evidence>
<dbReference type="InterPro" id="IPR011623">
    <property type="entry name" value="7TMR_DISM_rcpt_extracell_dom1"/>
</dbReference>
<feature type="transmembrane region" description="Helical" evidence="10">
    <location>
        <begin position="361"/>
        <end position="385"/>
    </location>
</feature>
<dbReference type="SMART" id="SM00388">
    <property type="entry name" value="HisKA"/>
    <property type="match status" value="1"/>
</dbReference>
<dbReference type="CDD" id="cd00082">
    <property type="entry name" value="HisKA"/>
    <property type="match status" value="1"/>
</dbReference>
<feature type="coiled-coil region" evidence="9">
    <location>
        <begin position="453"/>
        <end position="480"/>
    </location>
</feature>
<dbReference type="PROSITE" id="PS50109">
    <property type="entry name" value="HIS_KIN"/>
    <property type="match status" value="1"/>
</dbReference>
<evidence type="ECO:0000256" key="11">
    <source>
        <dbReference type="SAM" id="SignalP"/>
    </source>
</evidence>
<keyword evidence="11" id="KW-0732">Signal</keyword>
<dbReference type="EC" id="2.7.13.3" evidence="3"/>
<evidence type="ECO:0000256" key="3">
    <source>
        <dbReference type="ARBA" id="ARBA00012438"/>
    </source>
</evidence>
<evidence type="ECO:0000256" key="4">
    <source>
        <dbReference type="ARBA" id="ARBA00022553"/>
    </source>
</evidence>
<dbReference type="PROSITE" id="PS51257">
    <property type="entry name" value="PROKAR_LIPOPROTEIN"/>
    <property type="match status" value="1"/>
</dbReference>
<comment type="subcellular location">
    <subcellularLocation>
        <location evidence="2">Membrane</location>
    </subcellularLocation>
</comment>
<dbReference type="GO" id="GO:0016020">
    <property type="term" value="C:membrane"/>
    <property type="evidence" value="ECO:0007669"/>
    <property type="project" value="UniProtKB-SubCell"/>
</dbReference>
<evidence type="ECO:0000256" key="9">
    <source>
        <dbReference type="SAM" id="Coils"/>
    </source>
</evidence>
<keyword evidence="6 13" id="KW-0418">Kinase</keyword>